<dbReference type="GO" id="GO:0003677">
    <property type="term" value="F:DNA binding"/>
    <property type="evidence" value="ECO:0007669"/>
    <property type="project" value="InterPro"/>
</dbReference>
<dbReference type="SUPFAM" id="SSF82607">
    <property type="entry name" value="YbaB-like"/>
    <property type="match status" value="1"/>
</dbReference>
<dbReference type="Gene3D" id="3.30.1310.10">
    <property type="entry name" value="Nucleoid-associated protein YbaB-like domain"/>
    <property type="match status" value="1"/>
</dbReference>
<dbReference type="Proteomes" id="UP000185511">
    <property type="component" value="Chromosome"/>
</dbReference>
<sequence>MTGPGTGGFVGMSKDPAEIEARIGQWAQGLAEKAQRYQAAHVETEQIRLTATSGDGAVKATVRADGSLTDLVFSERIRTMPLPTIASLVLSTMQRAQADIATQVGETMAEHLGDEDAETRAELLGNLRERFPQPPDEDEVEAADEETGKKWESIESSEEPTPPPATSPGLSAQSPSTGFQPPAGFSPPAPPPQRPAAPRRRPDDDDDFDEESDPLRD</sequence>
<dbReference type="Pfam" id="PF02575">
    <property type="entry name" value="YbaB_DNA_bd"/>
    <property type="match status" value="1"/>
</dbReference>
<proteinExistence type="predicted"/>
<evidence type="ECO:0000313" key="3">
    <source>
        <dbReference type="Proteomes" id="UP000185511"/>
    </source>
</evidence>
<dbReference type="EMBL" id="CP016076">
    <property type="protein sequence ID" value="APU16380.1"/>
    <property type="molecule type" value="Genomic_DNA"/>
</dbReference>
<feature type="compositionally biased region" description="Acidic residues" evidence="1">
    <location>
        <begin position="135"/>
        <end position="145"/>
    </location>
</feature>
<dbReference type="KEGG" id="acad:UA74_21790"/>
<feature type="region of interest" description="Disordered" evidence="1">
    <location>
        <begin position="129"/>
        <end position="217"/>
    </location>
</feature>
<protein>
    <recommendedName>
        <fullName evidence="4">YbaB/EbfC DNA-binding family protein</fullName>
    </recommendedName>
</protein>
<feature type="compositionally biased region" description="Acidic residues" evidence="1">
    <location>
        <begin position="204"/>
        <end position="217"/>
    </location>
</feature>
<keyword evidence="3" id="KW-1185">Reference proteome</keyword>
<gene>
    <name evidence="2" type="ORF">UA74_21790</name>
</gene>
<name>A0AAC9LGE4_9PSEU</name>
<feature type="compositionally biased region" description="Pro residues" evidence="1">
    <location>
        <begin position="184"/>
        <end position="195"/>
    </location>
</feature>
<evidence type="ECO:0000256" key="1">
    <source>
        <dbReference type="SAM" id="MobiDB-lite"/>
    </source>
</evidence>
<dbReference type="RefSeq" id="WP_075741916.1">
    <property type="nucleotide sequence ID" value="NZ_CP016076.1"/>
</dbReference>
<reference evidence="3" key="1">
    <citation type="submission" date="2016-06" db="EMBL/GenBank/DDBJ databases">
        <title>Complete genome sequence of Actinoalloteichus fjordicus DSM 46855 (=ADI127-17), type strain of the new species Actinoalloteichus fjordicus.</title>
        <authorList>
            <person name="Ruckert C."/>
            <person name="Nouioui I."/>
            <person name="Willmese J."/>
            <person name="van Wezel G."/>
            <person name="Klenk H.-P."/>
            <person name="Kalinowski J."/>
            <person name="Zotchev S.B."/>
        </authorList>
    </citation>
    <scope>NUCLEOTIDE SEQUENCE [LARGE SCALE GENOMIC DNA]</scope>
    <source>
        <strain evidence="3">ADI127-7</strain>
    </source>
</reference>
<evidence type="ECO:0000313" key="2">
    <source>
        <dbReference type="EMBL" id="APU16380.1"/>
    </source>
</evidence>
<evidence type="ECO:0008006" key="4">
    <source>
        <dbReference type="Google" id="ProtNLM"/>
    </source>
</evidence>
<dbReference type="InterPro" id="IPR004401">
    <property type="entry name" value="YbaB/EbfC"/>
</dbReference>
<dbReference type="AlphaFoldDB" id="A0AAC9LGE4"/>
<accession>A0AAC9LGE4</accession>
<organism evidence="2 3">
    <name type="scientific">Actinoalloteichus fjordicus</name>
    <dbReference type="NCBI Taxonomy" id="1612552"/>
    <lineage>
        <taxon>Bacteria</taxon>
        <taxon>Bacillati</taxon>
        <taxon>Actinomycetota</taxon>
        <taxon>Actinomycetes</taxon>
        <taxon>Pseudonocardiales</taxon>
        <taxon>Pseudonocardiaceae</taxon>
        <taxon>Actinoalloteichus</taxon>
    </lineage>
</organism>
<dbReference type="InterPro" id="IPR036894">
    <property type="entry name" value="YbaB-like_sf"/>
</dbReference>